<comment type="caution">
    <text evidence="1">The sequence shown here is derived from an EMBL/GenBank/DDBJ whole genome shotgun (WGS) entry which is preliminary data.</text>
</comment>
<proteinExistence type="predicted"/>
<sequence>MDQAVRDSATPLEDDFLDLYKDLLLRLLLNENLNTATGYVNNSKKDKDATKDAKNNKDIKECSYCHWKSHEESCCWDKYLEKRLENLRKASTVEPVNTANAIEEQCF</sequence>
<organism evidence="1 2">
    <name type="scientific">Blastomyces silverae</name>
    <dbReference type="NCBI Taxonomy" id="2060906"/>
    <lineage>
        <taxon>Eukaryota</taxon>
        <taxon>Fungi</taxon>
        <taxon>Dikarya</taxon>
        <taxon>Ascomycota</taxon>
        <taxon>Pezizomycotina</taxon>
        <taxon>Eurotiomycetes</taxon>
        <taxon>Eurotiomycetidae</taxon>
        <taxon>Onygenales</taxon>
        <taxon>Ajellomycetaceae</taxon>
        <taxon>Blastomyces</taxon>
    </lineage>
</organism>
<name>A0A0H1BKX1_9EURO</name>
<dbReference type="AlphaFoldDB" id="A0A0H1BKX1"/>
<evidence type="ECO:0000313" key="1">
    <source>
        <dbReference type="EMBL" id="KLJ11783.1"/>
    </source>
</evidence>
<keyword evidence="2" id="KW-1185">Reference proteome</keyword>
<accession>A0A0H1BKX1</accession>
<reference evidence="2" key="1">
    <citation type="journal article" date="2015" name="PLoS Genet.">
        <title>The dynamic genome and transcriptome of the human fungal pathogen Blastomyces and close relative Emmonsia.</title>
        <authorList>
            <person name="Munoz J.F."/>
            <person name="Gauthier G.M."/>
            <person name="Desjardins C.A."/>
            <person name="Gallo J.E."/>
            <person name="Holder J."/>
            <person name="Sullivan T.D."/>
            <person name="Marty A.J."/>
            <person name="Carmen J.C."/>
            <person name="Chen Z."/>
            <person name="Ding L."/>
            <person name="Gujja S."/>
            <person name="Magrini V."/>
            <person name="Misas E."/>
            <person name="Mitreva M."/>
            <person name="Priest M."/>
            <person name="Saif S."/>
            <person name="Whiston E.A."/>
            <person name="Young S."/>
            <person name="Zeng Q."/>
            <person name="Goldman W.E."/>
            <person name="Mardis E.R."/>
            <person name="Taylor J.W."/>
            <person name="McEwen J.G."/>
            <person name="Clay O.K."/>
            <person name="Klein B.S."/>
            <person name="Cuomo C.A."/>
        </authorList>
    </citation>
    <scope>NUCLEOTIDE SEQUENCE [LARGE SCALE GENOMIC DNA]</scope>
    <source>
        <strain evidence="2">UAMH 139</strain>
    </source>
</reference>
<protein>
    <submittedName>
        <fullName evidence="1">Uncharacterized protein</fullName>
    </submittedName>
</protein>
<evidence type="ECO:0000313" key="2">
    <source>
        <dbReference type="Proteomes" id="UP000053573"/>
    </source>
</evidence>
<dbReference type="EMBL" id="LDEV01001371">
    <property type="protein sequence ID" value="KLJ11783.1"/>
    <property type="molecule type" value="Genomic_DNA"/>
</dbReference>
<gene>
    <name evidence="1" type="ORF">EMPG_13071</name>
</gene>
<dbReference type="Proteomes" id="UP000053573">
    <property type="component" value="Unassembled WGS sequence"/>
</dbReference>